<name>A0ABM0WT03_CAMSA</name>
<evidence type="ECO:0000259" key="11">
    <source>
        <dbReference type="PROSITE" id="PS51184"/>
    </source>
</evidence>
<evidence type="ECO:0000259" key="12">
    <source>
        <dbReference type="PROSITE" id="PS51667"/>
    </source>
</evidence>
<keyword evidence="4" id="KW-0805">Transcription regulation</keyword>
<dbReference type="PANTHER" id="PTHR12549:SF17">
    <property type="entry name" value="E3 UBIQUITIN-PROTEIN LIGASE JMJ24"/>
    <property type="match status" value="1"/>
</dbReference>
<keyword evidence="13" id="KW-1185">Reference proteome</keyword>
<evidence type="ECO:0000256" key="9">
    <source>
        <dbReference type="SAM" id="MobiDB-lite"/>
    </source>
</evidence>
<keyword evidence="5" id="KW-0804">Transcription</keyword>
<dbReference type="Proteomes" id="UP000694864">
    <property type="component" value="Chromosome 17"/>
</dbReference>
<accession>A0ABM0WT03</accession>
<dbReference type="SMART" id="SM00558">
    <property type="entry name" value="JmjC"/>
    <property type="match status" value="1"/>
</dbReference>
<keyword evidence="7" id="KW-0862">Zinc</keyword>
<comment type="similarity">
    <text evidence="2">Belongs to the JARID1 histone demethylase family.</text>
</comment>
<evidence type="ECO:0000313" key="13">
    <source>
        <dbReference type="Proteomes" id="UP000694864"/>
    </source>
</evidence>
<feature type="domain" description="RING-type" evidence="10">
    <location>
        <begin position="221"/>
        <end position="268"/>
    </location>
</feature>
<evidence type="ECO:0000256" key="7">
    <source>
        <dbReference type="PROSITE-ProRule" id="PRU00175"/>
    </source>
</evidence>
<evidence type="ECO:0000256" key="5">
    <source>
        <dbReference type="ARBA" id="ARBA00023163"/>
    </source>
</evidence>
<dbReference type="Pfam" id="PF10497">
    <property type="entry name" value="zf-4CXXC_R1"/>
    <property type="match status" value="1"/>
</dbReference>
<keyword evidence="7" id="KW-0863">Zinc-finger</keyword>
<organism evidence="13 14">
    <name type="scientific">Camelina sativa</name>
    <name type="common">False flax</name>
    <name type="synonym">Myagrum sativum</name>
    <dbReference type="NCBI Taxonomy" id="90675"/>
    <lineage>
        <taxon>Eukaryota</taxon>
        <taxon>Viridiplantae</taxon>
        <taxon>Streptophyta</taxon>
        <taxon>Embryophyta</taxon>
        <taxon>Tracheophyta</taxon>
        <taxon>Spermatophyta</taxon>
        <taxon>Magnoliopsida</taxon>
        <taxon>eudicotyledons</taxon>
        <taxon>Gunneridae</taxon>
        <taxon>Pentapetalae</taxon>
        <taxon>rosids</taxon>
        <taxon>malvids</taxon>
        <taxon>Brassicales</taxon>
        <taxon>Brassicaceae</taxon>
        <taxon>Camelineae</taxon>
        <taxon>Camelina</taxon>
    </lineage>
</organism>
<keyword evidence="3" id="KW-0479">Metal-binding</keyword>
<dbReference type="PANTHER" id="PTHR12549">
    <property type="entry name" value="JMJC DOMAIN-CONTAINING HISTONE DEMETHYLATION PROTEIN"/>
    <property type="match status" value="1"/>
</dbReference>
<comment type="subcellular location">
    <subcellularLocation>
        <location evidence="1">Nucleus</location>
    </subcellularLocation>
</comment>
<proteinExistence type="inferred from homology"/>
<dbReference type="InterPro" id="IPR018866">
    <property type="entry name" value="Znf-4CXXC_R1"/>
</dbReference>
<feature type="domain" description="JmjC" evidence="11">
    <location>
        <begin position="596"/>
        <end position="875"/>
    </location>
</feature>
<dbReference type="PROSITE" id="PS51667">
    <property type="entry name" value="WRC"/>
    <property type="match status" value="1"/>
</dbReference>
<evidence type="ECO:0000256" key="3">
    <source>
        <dbReference type="ARBA" id="ARBA00022723"/>
    </source>
</evidence>
<dbReference type="Gene3D" id="2.60.120.650">
    <property type="entry name" value="Cupin"/>
    <property type="match status" value="1"/>
</dbReference>
<dbReference type="PROSITE" id="PS51184">
    <property type="entry name" value="JMJC"/>
    <property type="match status" value="1"/>
</dbReference>
<comment type="caution">
    <text evidence="8">Lacks conserved residue(s) required for the propagation of feature annotation.</text>
</comment>
<evidence type="ECO:0000259" key="10">
    <source>
        <dbReference type="PROSITE" id="PS50089"/>
    </source>
</evidence>
<evidence type="ECO:0000256" key="2">
    <source>
        <dbReference type="ARBA" id="ARBA00006801"/>
    </source>
</evidence>
<feature type="domain" description="WRC" evidence="12">
    <location>
        <begin position="35"/>
        <end position="79"/>
    </location>
</feature>
<evidence type="ECO:0000256" key="4">
    <source>
        <dbReference type="ARBA" id="ARBA00023015"/>
    </source>
</evidence>
<gene>
    <name evidence="14" type="primary">LOC104755094</name>
</gene>
<dbReference type="InterPro" id="IPR045109">
    <property type="entry name" value="LSDs-like"/>
</dbReference>
<evidence type="ECO:0000313" key="14">
    <source>
        <dbReference type="RefSeq" id="XP_010475727.1"/>
    </source>
</evidence>
<dbReference type="InterPro" id="IPR003347">
    <property type="entry name" value="JmjC_dom"/>
</dbReference>
<dbReference type="RefSeq" id="XP_010475727.1">
    <property type="nucleotide sequence ID" value="XM_010477425.2"/>
</dbReference>
<protein>
    <submittedName>
        <fullName evidence="14">Lysine-specific demethylase JMJ25-like isoform X1</fullName>
    </submittedName>
</protein>
<dbReference type="Pfam" id="PF02373">
    <property type="entry name" value="JmjC"/>
    <property type="match status" value="1"/>
</dbReference>
<feature type="region of interest" description="Disordered" evidence="9">
    <location>
        <begin position="73"/>
        <end position="97"/>
    </location>
</feature>
<evidence type="ECO:0000256" key="8">
    <source>
        <dbReference type="PROSITE-ProRule" id="PRU01002"/>
    </source>
</evidence>
<dbReference type="PROSITE" id="PS50089">
    <property type="entry name" value="ZF_RING_2"/>
    <property type="match status" value="1"/>
</dbReference>
<evidence type="ECO:0000256" key="1">
    <source>
        <dbReference type="ARBA" id="ARBA00004123"/>
    </source>
</evidence>
<dbReference type="Pfam" id="PF08879">
    <property type="entry name" value="WRC"/>
    <property type="match status" value="1"/>
</dbReference>
<reference evidence="13" key="1">
    <citation type="journal article" date="2014" name="Nat. Commun.">
        <title>The emerging biofuel crop Camelina sativa retains a highly undifferentiated hexaploid genome structure.</title>
        <authorList>
            <person name="Kagale S."/>
            <person name="Koh C."/>
            <person name="Nixon J."/>
            <person name="Bollina V."/>
            <person name="Clarke W.E."/>
            <person name="Tuteja R."/>
            <person name="Spillane C."/>
            <person name="Robinson S.J."/>
            <person name="Links M.G."/>
            <person name="Clarke C."/>
            <person name="Higgins E.E."/>
            <person name="Huebert T."/>
            <person name="Sharpe A.G."/>
            <person name="Parkin I.A."/>
        </authorList>
    </citation>
    <scope>NUCLEOTIDE SEQUENCE [LARGE SCALE GENOMIC DNA]</scope>
    <source>
        <strain evidence="13">cv. DH55</strain>
    </source>
</reference>
<dbReference type="InterPro" id="IPR001841">
    <property type="entry name" value="Znf_RING"/>
</dbReference>
<feature type="region of interest" description="Disordered" evidence="9">
    <location>
        <begin position="685"/>
        <end position="707"/>
    </location>
</feature>
<keyword evidence="6" id="KW-0539">Nucleus</keyword>
<reference evidence="14" key="2">
    <citation type="submission" date="2025-08" db="UniProtKB">
        <authorList>
            <consortium name="RefSeq"/>
        </authorList>
    </citation>
    <scope>IDENTIFICATION</scope>
    <source>
        <tissue evidence="14">Leaf</tissue>
    </source>
</reference>
<dbReference type="InterPro" id="IPR014977">
    <property type="entry name" value="WRC_dom"/>
</dbReference>
<sequence length="953" mass="108515">MQVSFDEICDSVTTMSANEQIRSNGNGNGEGILGIPDDLRCKRSDGKQWRCTAKSMPDKTVCEKHYIQAKKRAANSAIRANQKKAKRRSSLGETDTYSEGKIDDFELPLTSIDHYNNNGHASASKDHGGRLHKRHKTTLMHHYSPETPMMRSFSPRVAVDLNNELLARDDAMFEESYRSYRVPPSVAIMDPSRNRSHQSMSPMEYSAASTDASTESMGEICHQCQRKDRDRIVSCLKCNQRAFCETCISTRYSEISLEEVAKVCPACRGLCDCKPCLRSDNTIKVQIREIPVLEKLQYLYRLLSAVLPVIKQIHLEQCAEVELEKRLRGAEIDLVRARLKADEQMCCNVCRIPVVDYYRHCSNCSYDLCLRCCQDLREESSVEISGTNQIIGEITRVPKLKLNFSDKFPEWEANGDGSIPCPPKEYGGCGSHSLNLARIFKMNWVAKLVKNAEEIVNCCKVSDLRNLELCDSRFRKFAEREESDDNYVYSPSLETIKSDGVANFEQQWADGRLVTVRKVLDDSSCSRWDPETIWRDIDEISEEKLREHDPFLKAINCLDGSEVDVRLGEFTKAYRDGKNQETGLPLLWKLKDWPSPSASEEFIFYQRPEFIRRFPFLEYIHPRLGLLNVAAKLPHYSLQNDAGPKIYVSCGTYREIDAGDSLTSNFHYSMHDMVYLLVHTSEGTTVERVRETNPDPGESNQKMDENESPLIPEEKLRDGELHDLSLRRVNTEKNESEMILTVNPEDKMDLDNNMDSPCTSSCAGGAQWDVFRRQDVPKLAEYLQRTLQKPDNVQTDFVSRPLYEGSFLNEQHKRQLKDEFGVEPWTFEQHRGEAIFIPAGCPFQMRNLQSNVQVALDFLCPESVGESARLAEEIRCLPNDHEAKLQFLEIGKISLYAASSAIKEVQKLVLDPKFGAELGFEDPNLTKAVSHNLDKAIKPAAANQLNLNQSRFV</sequence>
<evidence type="ECO:0000256" key="6">
    <source>
        <dbReference type="ARBA" id="ARBA00023242"/>
    </source>
</evidence>
<dbReference type="GeneID" id="104755094"/>
<dbReference type="SUPFAM" id="SSF51197">
    <property type="entry name" value="Clavaminate synthase-like"/>
    <property type="match status" value="1"/>
</dbReference>